<evidence type="ECO:0000313" key="3">
    <source>
        <dbReference type="Proteomes" id="UP000475385"/>
    </source>
</evidence>
<dbReference type="AlphaFoldDB" id="A0A6M1LGD9"/>
<accession>A0A6M1LGD9</accession>
<feature type="compositionally biased region" description="Low complexity" evidence="1">
    <location>
        <begin position="12"/>
        <end position="25"/>
    </location>
</feature>
<sequence length="175" mass="18608">MPKPPLSPFLLDPSADPAPAPGGSRAPREAIDLDAAALFVVATLRSWVAPLMRPGEDHPDCRDLFAMAGVGAPGVQAFDALMSMIGSQAIRLIDMRCCHCCGVGEDEEAMLRLLAALQASDRATGLLVLRDWLPEEAVPSALQAAWRFAAAMTEAGLRLPAEGRIIVFPGNRTLH</sequence>
<dbReference type="EMBL" id="JAAIKB010000002">
    <property type="protein sequence ID" value="NGM19448.1"/>
    <property type="molecule type" value="Genomic_DNA"/>
</dbReference>
<organism evidence="2 3">
    <name type="scientific">Falsiroseomonas algicola</name>
    <dbReference type="NCBI Taxonomy" id="2716930"/>
    <lineage>
        <taxon>Bacteria</taxon>
        <taxon>Pseudomonadati</taxon>
        <taxon>Pseudomonadota</taxon>
        <taxon>Alphaproteobacteria</taxon>
        <taxon>Acetobacterales</taxon>
        <taxon>Roseomonadaceae</taxon>
        <taxon>Falsiroseomonas</taxon>
    </lineage>
</organism>
<dbReference type="RefSeq" id="WP_164693351.1">
    <property type="nucleotide sequence ID" value="NZ_JAAIKB010000002.1"/>
</dbReference>
<evidence type="ECO:0000313" key="2">
    <source>
        <dbReference type="EMBL" id="NGM19448.1"/>
    </source>
</evidence>
<reference evidence="2 3" key="1">
    <citation type="submission" date="2020-02" db="EMBL/GenBank/DDBJ databases">
        <authorList>
            <person name="Kim H.M."/>
            <person name="Jeon C.O."/>
        </authorList>
    </citation>
    <scope>NUCLEOTIDE SEQUENCE [LARGE SCALE GENOMIC DNA]</scope>
    <source>
        <strain evidence="2 3">PeD5</strain>
    </source>
</reference>
<dbReference type="Proteomes" id="UP000475385">
    <property type="component" value="Unassembled WGS sequence"/>
</dbReference>
<keyword evidence="3" id="KW-1185">Reference proteome</keyword>
<proteinExistence type="predicted"/>
<comment type="caution">
    <text evidence="2">The sequence shown here is derived from an EMBL/GenBank/DDBJ whole genome shotgun (WGS) entry which is preliminary data.</text>
</comment>
<protein>
    <submittedName>
        <fullName evidence="2">Uncharacterized protein</fullName>
    </submittedName>
</protein>
<evidence type="ECO:0000256" key="1">
    <source>
        <dbReference type="SAM" id="MobiDB-lite"/>
    </source>
</evidence>
<feature type="region of interest" description="Disordered" evidence="1">
    <location>
        <begin position="1"/>
        <end position="26"/>
    </location>
</feature>
<gene>
    <name evidence="2" type="ORF">G3576_05440</name>
</gene>
<reference evidence="2 3" key="2">
    <citation type="submission" date="2020-03" db="EMBL/GenBank/DDBJ databases">
        <title>Roseomonas stagni sp. nov., isolated from pond water in Japan.</title>
        <authorList>
            <person name="Furuhata K."/>
            <person name="Miyamoto H."/>
            <person name="Goto K."/>
        </authorList>
    </citation>
    <scope>NUCLEOTIDE SEQUENCE [LARGE SCALE GENOMIC DNA]</scope>
    <source>
        <strain evidence="2 3">PeD5</strain>
    </source>
</reference>
<name>A0A6M1LGD9_9PROT</name>